<dbReference type="GO" id="GO:0016020">
    <property type="term" value="C:membrane"/>
    <property type="evidence" value="ECO:0007669"/>
    <property type="project" value="InterPro"/>
</dbReference>
<dbReference type="RefSeq" id="WP_072771382.1">
    <property type="nucleotide sequence ID" value="NZ_FRDN01000004.1"/>
</dbReference>
<sequence length="385" mass="41929">MISIRDLNAVKEFVQITSINAMSKPIVIITQGETITWKLPSPEFDITSLSVGTTLAKEGPAYQAILQKTQVTGELPASVYGTAVTITAIPLVDDAGETAGSLAVFQQTIYPTTFSFLQMAPMLIEMLPRGFILYLTDLEKITYKQTSPDFELPLIQTGTPLANIDNALKAIQTRRPAFTMVEESRFGTPLLMVNYPLYNQAGSVIATFGIISSKKVGYQLLRMSENLNKGLSEISSAIEQLTATASQIYENEQILNTEIKKVISLSEEIEGVSHFIKEIADETKMLGLNAAIEAARAREAGNGFGVVAEEIRYLSEQSKSTVPKIKKLTDTIKDNINGVINKSNISLRSTEEQAASSQEITASIQEITALSQELLHLSGILTGQS</sequence>
<dbReference type="Proteomes" id="UP000184010">
    <property type="component" value="Unassembled WGS sequence"/>
</dbReference>
<evidence type="ECO:0000256" key="1">
    <source>
        <dbReference type="ARBA" id="ARBA00023224"/>
    </source>
</evidence>
<evidence type="ECO:0000256" key="2">
    <source>
        <dbReference type="PROSITE-ProRule" id="PRU00284"/>
    </source>
</evidence>
<keyword evidence="1 2" id="KW-0807">Transducer</keyword>
<dbReference type="Gene3D" id="1.10.287.950">
    <property type="entry name" value="Methyl-accepting chemotaxis protein"/>
    <property type="match status" value="1"/>
</dbReference>
<reference evidence="5" key="1">
    <citation type="submission" date="2016-12" db="EMBL/GenBank/DDBJ databases">
        <authorList>
            <person name="Varghese N."/>
            <person name="Submissions S."/>
        </authorList>
    </citation>
    <scope>NUCLEOTIDE SEQUENCE [LARGE SCALE GENOMIC DNA]</scope>
    <source>
        <strain evidence="5">DSM 11544</strain>
    </source>
</reference>
<gene>
    <name evidence="4" type="ORF">SAMN02745215_00805</name>
</gene>
<dbReference type="PANTHER" id="PTHR32089:SF112">
    <property type="entry name" value="LYSOZYME-LIKE PROTEIN-RELATED"/>
    <property type="match status" value="1"/>
</dbReference>
<feature type="domain" description="Methyl-accepting transducer" evidence="3">
    <location>
        <begin position="219"/>
        <end position="374"/>
    </location>
</feature>
<dbReference type="SUPFAM" id="SSF58104">
    <property type="entry name" value="Methyl-accepting chemotaxis protein (MCP) signaling domain"/>
    <property type="match status" value="1"/>
</dbReference>
<dbReference type="EMBL" id="FRDN01000004">
    <property type="protein sequence ID" value="SHN57541.1"/>
    <property type="molecule type" value="Genomic_DNA"/>
</dbReference>
<dbReference type="AlphaFoldDB" id="A0A1M7SGF1"/>
<dbReference type="GO" id="GO:0007165">
    <property type="term" value="P:signal transduction"/>
    <property type="evidence" value="ECO:0007669"/>
    <property type="project" value="UniProtKB-KW"/>
</dbReference>
<evidence type="ECO:0000313" key="4">
    <source>
        <dbReference type="EMBL" id="SHN57541.1"/>
    </source>
</evidence>
<organism evidence="4 5">
    <name type="scientific">Desulfitobacterium chlororespirans DSM 11544</name>
    <dbReference type="NCBI Taxonomy" id="1121395"/>
    <lineage>
        <taxon>Bacteria</taxon>
        <taxon>Bacillati</taxon>
        <taxon>Bacillota</taxon>
        <taxon>Clostridia</taxon>
        <taxon>Eubacteriales</taxon>
        <taxon>Desulfitobacteriaceae</taxon>
        <taxon>Desulfitobacterium</taxon>
    </lineage>
</organism>
<keyword evidence="5" id="KW-1185">Reference proteome</keyword>
<name>A0A1M7SGF1_9FIRM</name>
<dbReference type="SMART" id="SM00283">
    <property type="entry name" value="MA"/>
    <property type="match status" value="1"/>
</dbReference>
<protein>
    <submittedName>
        <fullName evidence="4">Methyl-accepting chemotaxis protein (MCP) signalling domain-containing protein</fullName>
    </submittedName>
</protein>
<accession>A0A1M7SGF1</accession>
<dbReference type="Pfam" id="PF00015">
    <property type="entry name" value="MCPsignal"/>
    <property type="match status" value="1"/>
</dbReference>
<evidence type="ECO:0000313" key="5">
    <source>
        <dbReference type="Proteomes" id="UP000184010"/>
    </source>
</evidence>
<dbReference type="InterPro" id="IPR004089">
    <property type="entry name" value="MCPsignal_dom"/>
</dbReference>
<dbReference type="PANTHER" id="PTHR32089">
    <property type="entry name" value="METHYL-ACCEPTING CHEMOTAXIS PROTEIN MCPB"/>
    <property type="match status" value="1"/>
</dbReference>
<dbReference type="STRING" id="1121395.SAMN02745215_00805"/>
<dbReference type="PROSITE" id="PS50111">
    <property type="entry name" value="CHEMOTAXIS_TRANSDUC_2"/>
    <property type="match status" value="1"/>
</dbReference>
<proteinExistence type="predicted"/>
<evidence type="ECO:0000259" key="3">
    <source>
        <dbReference type="PROSITE" id="PS50111"/>
    </source>
</evidence>